<keyword evidence="6" id="KW-1185">Reference proteome</keyword>
<evidence type="ECO:0000259" key="4">
    <source>
        <dbReference type="Pfam" id="PF09084"/>
    </source>
</evidence>
<accession>A0A4Q7NA06</accession>
<dbReference type="PANTHER" id="PTHR30024">
    <property type="entry name" value="ALIPHATIC SULFONATES-BINDING PROTEIN-RELATED"/>
    <property type="match status" value="1"/>
</dbReference>
<evidence type="ECO:0000313" key="6">
    <source>
        <dbReference type="Proteomes" id="UP000292445"/>
    </source>
</evidence>
<dbReference type="Gene3D" id="3.40.190.10">
    <property type="entry name" value="Periplasmic binding protein-like II"/>
    <property type="match status" value="2"/>
</dbReference>
<keyword evidence="3" id="KW-0732">Signal</keyword>
<feature type="domain" description="SsuA/THI5-like" evidence="4">
    <location>
        <begin position="59"/>
        <end position="271"/>
    </location>
</feature>
<dbReference type="GO" id="GO:0042597">
    <property type="term" value="C:periplasmic space"/>
    <property type="evidence" value="ECO:0007669"/>
    <property type="project" value="UniProtKB-SubCell"/>
</dbReference>
<dbReference type="Pfam" id="PF09084">
    <property type="entry name" value="NMT1"/>
    <property type="match status" value="1"/>
</dbReference>
<dbReference type="EMBL" id="SGXC01000003">
    <property type="protein sequence ID" value="RZS78919.1"/>
    <property type="molecule type" value="Genomic_DNA"/>
</dbReference>
<gene>
    <name evidence="5" type="ORF">EV675_5576</name>
</gene>
<protein>
    <submittedName>
        <fullName evidence="5">NitT/TauT family transport system substrate-binding protein</fullName>
    </submittedName>
</protein>
<evidence type="ECO:0000256" key="2">
    <source>
        <dbReference type="ARBA" id="ARBA00010742"/>
    </source>
</evidence>
<dbReference type="PANTHER" id="PTHR30024:SF47">
    <property type="entry name" value="TAURINE-BINDING PERIPLASMIC PROTEIN"/>
    <property type="match status" value="1"/>
</dbReference>
<dbReference type="RefSeq" id="WP_130361856.1">
    <property type="nucleotide sequence ID" value="NZ_SGXC01000003.1"/>
</dbReference>
<dbReference type="OrthoDB" id="8892982at2"/>
<organism evidence="5 6">
    <name type="scientific">Pigmentiphaga kullae</name>
    <dbReference type="NCBI Taxonomy" id="151784"/>
    <lineage>
        <taxon>Bacteria</taxon>
        <taxon>Pseudomonadati</taxon>
        <taxon>Pseudomonadota</taxon>
        <taxon>Betaproteobacteria</taxon>
        <taxon>Burkholderiales</taxon>
        <taxon>Alcaligenaceae</taxon>
        <taxon>Pigmentiphaga</taxon>
    </lineage>
</organism>
<dbReference type="GO" id="GO:0042918">
    <property type="term" value="P:alkanesulfonate transmembrane transport"/>
    <property type="evidence" value="ECO:0007669"/>
    <property type="project" value="TreeGrafter"/>
</dbReference>
<comment type="subcellular location">
    <subcellularLocation>
        <location evidence="1">Periplasm</location>
    </subcellularLocation>
</comment>
<sequence>MKTRRPPASPAPSSTRRRFAALTCLAAAALPPWTRLLAAQPGNPLQKVRVGMLDSLSEAPALIAYEQGYFKEEGLDVEFVSFSNTADMVAPLSARQLDVASGAPTLALFNGALRGLPFKLVADKGRNSPGHGFNALVVRKDLVDSGRVKGIGDIKGMKVATPSRHSPMELQLDVALRTAGLGLNDVGLEQLAFPSMIAALTNKAVDAALMIEPLVTVIAQRQIGTRLLGFDQTSPEFQIAGIIYGPSLTQADSDVGRKWMAAYVRGIRDYLDSLEGKGSRDVTERALSRHIAAFKNPELLKKVVYPGFDPDGYLNLQTIKDSMAWYAGLGLLKTQPRLTDLVDYRYLDYALDRLGRKGARQGVN</sequence>
<dbReference type="AlphaFoldDB" id="A0A4Q7NA06"/>
<evidence type="ECO:0000256" key="1">
    <source>
        <dbReference type="ARBA" id="ARBA00004418"/>
    </source>
</evidence>
<reference evidence="5 6" key="1">
    <citation type="submission" date="2019-02" db="EMBL/GenBank/DDBJ databases">
        <title>Genomic Encyclopedia of Type Strains, Phase IV (KMG-IV): sequencing the most valuable type-strain genomes for metagenomic binning, comparative biology and taxonomic classification.</title>
        <authorList>
            <person name="Goeker M."/>
        </authorList>
    </citation>
    <scope>NUCLEOTIDE SEQUENCE [LARGE SCALE GENOMIC DNA]</scope>
    <source>
        <strain evidence="5 6">K24</strain>
    </source>
</reference>
<comment type="caution">
    <text evidence="5">The sequence shown here is derived from an EMBL/GenBank/DDBJ whole genome shotgun (WGS) entry which is preliminary data.</text>
</comment>
<name>A0A4Q7NA06_9BURK</name>
<proteinExistence type="inferred from homology"/>
<dbReference type="SUPFAM" id="SSF53850">
    <property type="entry name" value="Periplasmic binding protein-like II"/>
    <property type="match status" value="1"/>
</dbReference>
<dbReference type="Proteomes" id="UP000292445">
    <property type="component" value="Unassembled WGS sequence"/>
</dbReference>
<evidence type="ECO:0000313" key="5">
    <source>
        <dbReference type="EMBL" id="RZS78919.1"/>
    </source>
</evidence>
<dbReference type="InterPro" id="IPR015168">
    <property type="entry name" value="SsuA/THI5"/>
</dbReference>
<comment type="similarity">
    <text evidence="2">Belongs to the bacterial solute-binding protein SsuA/TauA family.</text>
</comment>
<evidence type="ECO:0000256" key="3">
    <source>
        <dbReference type="ARBA" id="ARBA00022729"/>
    </source>
</evidence>